<dbReference type="Proteomes" id="UP000016504">
    <property type="component" value="Unassembled WGS sequence"/>
</dbReference>
<sequence>MTMICGNCNQAGIRWVGPFSNLTHTECPHCGGTNCQLADQSDQSAEEIEEEVECGCGRKSGPPNFDDGRYYCGSQWCMP</sequence>
<protein>
    <submittedName>
        <fullName evidence="1">Uncharacterized protein</fullName>
    </submittedName>
</protein>
<dbReference type="AlphaFoldDB" id="U1T9Q4"/>
<dbReference type="EMBL" id="AVQG01000003">
    <property type="protein sequence ID" value="ERH60890.1"/>
    <property type="molecule type" value="Genomic_DNA"/>
</dbReference>
<accession>U1T9Q4</accession>
<reference evidence="1 2" key="1">
    <citation type="submission" date="2013-08" db="EMBL/GenBank/DDBJ databases">
        <title>Biodegradation of aromatic compounds in biofilm forming Pseudomonas isolated from sewage sludge.</title>
        <authorList>
            <person name="Qureshi A."/>
            <person name="Ghosh S."/>
            <person name="Khardenavis A.A."/>
            <person name="Kapley A."/>
            <person name="Purohit H.J."/>
        </authorList>
    </citation>
    <scope>NUCLEOTIDE SEQUENCE [LARGE SCALE GENOMIC DNA]</scope>
    <source>
        <strain evidence="1 2">EGD-AQ6</strain>
    </source>
</reference>
<proteinExistence type="predicted"/>
<comment type="caution">
    <text evidence="1">The sequence shown here is derived from an EMBL/GenBank/DDBJ whole genome shotgun (WGS) entry which is preliminary data.</text>
</comment>
<name>U1T9Q4_9PSED</name>
<organism evidence="1 2">
    <name type="scientific">Pseudomonas simiae</name>
    <dbReference type="NCBI Taxonomy" id="321846"/>
    <lineage>
        <taxon>Bacteria</taxon>
        <taxon>Pseudomonadati</taxon>
        <taxon>Pseudomonadota</taxon>
        <taxon>Gammaproteobacteria</taxon>
        <taxon>Pseudomonadales</taxon>
        <taxon>Pseudomonadaceae</taxon>
        <taxon>Pseudomonas</taxon>
    </lineage>
</organism>
<evidence type="ECO:0000313" key="1">
    <source>
        <dbReference type="EMBL" id="ERH60890.1"/>
    </source>
</evidence>
<evidence type="ECO:0000313" key="2">
    <source>
        <dbReference type="Proteomes" id="UP000016504"/>
    </source>
</evidence>
<gene>
    <name evidence="1" type="ORF">O204_17170</name>
</gene>